<dbReference type="GO" id="GO:0005829">
    <property type="term" value="C:cytosol"/>
    <property type="evidence" value="ECO:0007669"/>
    <property type="project" value="TreeGrafter"/>
</dbReference>
<protein>
    <recommendedName>
        <fullName evidence="3">SsrA-binding protein</fullName>
    </recommendedName>
    <alternativeName>
        <fullName evidence="3">Small protein B</fullName>
    </alternativeName>
</protein>
<dbReference type="NCBIfam" id="NF003843">
    <property type="entry name" value="PRK05422.1"/>
    <property type="match status" value="1"/>
</dbReference>
<organism evidence="4 5">
    <name type="scientific">Candidatus Collierbacteria bacterium RIFCSPHIGHO2_02_FULL_49_10</name>
    <dbReference type="NCBI Taxonomy" id="1817723"/>
    <lineage>
        <taxon>Bacteria</taxon>
        <taxon>Candidatus Collieribacteriota</taxon>
    </lineage>
</organism>
<dbReference type="InterPro" id="IPR000037">
    <property type="entry name" value="SsrA-bd_prot"/>
</dbReference>
<accession>A0A1F5ESL9</accession>
<dbReference type="NCBIfam" id="TIGR00086">
    <property type="entry name" value="smpB"/>
    <property type="match status" value="1"/>
</dbReference>
<keyword evidence="2 3" id="KW-0694">RNA-binding</keyword>
<dbReference type="PROSITE" id="PS01317">
    <property type="entry name" value="SSRP"/>
    <property type="match status" value="1"/>
</dbReference>
<dbReference type="InterPro" id="IPR023620">
    <property type="entry name" value="SmpB"/>
</dbReference>
<dbReference type="PANTHER" id="PTHR30308">
    <property type="entry name" value="TMRNA-BINDING COMPONENT OF TRANS-TRANSLATION TAGGING COMPLEX"/>
    <property type="match status" value="1"/>
</dbReference>
<keyword evidence="1 3" id="KW-0963">Cytoplasm</keyword>
<dbReference type="InterPro" id="IPR020081">
    <property type="entry name" value="SsrA-bd_prot_CS"/>
</dbReference>
<evidence type="ECO:0000256" key="1">
    <source>
        <dbReference type="ARBA" id="ARBA00022490"/>
    </source>
</evidence>
<evidence type="ECO:0000256" key="3">
    <source>
        <dbReference type="HAMAP-Rule" id="MF_00023"/>
    </source>
</evidence>
<dbReference type="EMBL" id="MFAH01000056">
    <property type="protein sequence ID" value="OGD70365.1"/>
    <property type="molecule type" value="Genomic_DNA"/>
</dbReference>
<dbReference type="AlphaFoldDB" id="A0A1F5ESL9"/>
<evidence type="ECO:0000313" key="4">
    <source>
        <dbReference type="EMBL" id="OGD70365.1"/>
    </source>
</evidence>
<evidence type="ECO:0000256" key="2">
    <source>
        <dbReference type="ARBA" id="ARBA00022884"/>
    </source>
</evidence>
<dbReference type="Gene3D" id="2.40.280.10">
    <property type="match status" value="1"/>
</dbReference>
<name>A0A1F5ESL9_9BACT</name>
<reference evidence="4 5" key="1">
    <citation type="journal article" date="2016" name="Nat. Commun.">
        <title>Thousands of microbial genomes shed light on interconnected biogeochemical processes in an aquifer system.</title>
        <authorList>
            <person name="Anantharaman K."/>
            <person name="Brown C.T."/>
            <person name="Hug L.A."/>
            <person name="Sharon I."/>
            <person name="Castelle C.J."/>
            <person name="Probst A.J."/>
            <person name="Thomas B.C."/>
            <person name="Singh A."/>
            <person name="Wilkins M.J."/>
            <person name="Karaoz U."/>
            <person name="Brodie E.L."/>
            <person name="Williams K.H."/>
            <person name="Hubbard S.S."/>
            <person name="Banfield J.F."/>
        </authorList>
    </citation>
    <scope>NUCLEOTIDE SEQUENCE [LARGE SCALE GENOMIC DNA]</scope>
</reference>
<comment type="function">
    <text evidence="3">Required for rescue of stalled ribosomes mediated by trans-translation. Binds to transfer-messenger RNA (tmRNA), required for stable association of tmRNA with ribosomes. tmRNA and SmpB together mimic tRNA shape, replacing the anticodon stem-loop with SmpB. tmRNA is encoded by the ssrA gene; the 2 termini fold to resemble tRNA(Ala) and it encodes a 'tag peptide', a short internal open reading frame. During trans-translation Ala-aminoacylated tmRNA acts like a tRNA, entering the A-site of stalled ribosomes, displacing the stalled mRNA. The ribosome then switches to translate the ORF on the tmRNA; the nascent peptide is terminated with the 'tag peptide' encoded by the tmRNA and targeted for degradation. The ribosome is freed to recommence translation, which seems to be the essential function of trans-translation.</text>
</comment>
<comment type="similarity">
    <text evidence="3">Belongs to the SmpB family.</text>
</comment>
<dbReference type="Proteomes" id="UP000177390">
    <property type="component" value="Unassembled WGS sequence"/>
</dbReference>
<dbReference type="Pfam" id="PF01668">
    <property type="entry name" value="SmpB"/>
    <property type="match status" value="1"/>
</dbReference>
<dbReference type="SUPFAM" id="SSF74982">
    <property type="entry name" value="Small protein B (SmpB)"/>
    <property type="match status" value="1"/>
</dbReference>
<proteinExistence type="inferred from homology"/>
<gene>
    <name evidence="3" type="primary">smpB</name>
    <name evidence="4" type="ORF">A3D09_00320</name>
</gene>
<evidence type="ECO:0000313" key="5">
    <source>
        <dbReference type="Proteomes" id="UP000177390"/>
    </source>
</evidence>
<dbReference type="HAMAP" id="MF_00023">
    <property type="entry name" value="SmpB"/>
    <property type="match status" value="1"/>
</dbReference>
<dbReference type="PANTHER" id="PTHR30308:SF2">
    <property type="entry name" value="SSRA-BINDING PROTEIN"/>
    <property type="match status" value="1"/>
</dbReference>
<sequence length="144" mass="16410">MRIENKRAKFDYEVAETFEAGLILTGGEVKSIKAGQVNLTGARIIEKNGRLFVVGMSVPRYQFATDSEYDPGRIRELLFHKKEVTSILSKKQAHGLTLVALSAYNKGDLIKLEIGLVRGKKKYEKREQMKKRDEELALARRLKK</sequence>
<dbReference type="GO" id="GO:0070930">
    <property type="term" value="P:trans-translation-dependent protein tagging"/>
    <property type="evidence" value="ECO:0007669"/>
    <property type="project" value="TreeGrafter"/>
</dbReference>
<dbReference type="GO" id="GO:0003723">
    <property type="term" value="F:RNA binding"/>
    <property type="evidence" value="ECO:0007669"/>
    <property type="project" value="UniProtKB-UniRule"/>
</dbReference>
<comment type="subcellular location">
    <subcellularLocation>
        <location evidence="3">Cytoplasm</location>
    </subcellularLocation>
    <text evidence="3">The tmRNA-SmpB complex associates with stalled 70S ribosomes.</text>
</comment>
<comment type="caution">
    <text evidence="4">The sequence shown here is derived from an EMBL/GenBank/DDBJ whole genome shotgun (WGS) entry which is preliminary data.</text>
</comment>
<dbReference type="GO" id="GO:0070929">
    <property type="term" value="P:trans-translation"/>
    <property type="evidence" value="ECO:0007669"/>
    <property type="project" value="UniProtKB-UniRule"/>
</dbReference>
<dbReference type="CDD" id="cd09294">
    <property type="entry name" value="SmpB"/>
    <property type="match status" value="1"/>
</dbReference>